<reference evidence="2 3" key="1">
    <citation type="journal article" date="2016" name="Front. Microbiol.">
        <title>Comparative Genomics Analysis of Streptomyces Species Reveals Their Adaptation to the Marine Environment and Their Diversity at the Genomic Level.</title>
        <authorList>
            <person name="Tian X."/>
            <person name="Zhang Z."/>
            <person name="Yang T."/>
            <person name="Chen M."/>
            <person name="Li J."/>
            <person name="Chen F."/>
            <person name="Yang J."/>
            <person name="Li W."/>
            <person name="Zhang B."/>
            <person name="Zhang Z."/>
            <person name="Wu J."/>
            <person name="Zhang C."/>
            <person name="Long L."/>
            <person name="Xiao J."/>
        </authorList>
    </citation>
    <scope>NUCLEOTIDE SEQUENCE [LARGE SCALE GENOMIC DNA]</scope>
    <source>
        <strain evidence="2 3">SCSIO 02100</strain>
    </source>
</reference>
<keyword evidence="3" id="KW-1185">Reference proteome</keyword>
<dbReference type="Pfam" id="PF00196">
    <property type="entry name" value="GerE"/>
    <property type="match status" value="1"/>
</dbReference>
<accession>A0A1E7KKC9</accession>
<protein>
    <submittedName>
        <fullName evidence="2">LuxR family transcriptional regulator</fullName>
    </submittedName>
</protein>
<dbReference type="STRING" id="1075402.AN216_07570"/>
<organism evidence="2 3">
    <name type="scientific">Streptomyces oceani</name>
    <dbReference type="NCBI Taxonomy" id="1075402"/>
    <lineage>
        <taxon>Bacteria</taxon>
        <taxon>Bacillati</taxon>
        <taxon>Actinomycetota</taxon>
        <taxon>Actinomycetes</taxon>
        <taxon>Kitasatosporales</taxon>
        <taxon>Streptomycetaceae</taxon>
        <taxon>Streptomyces</taxon>
    </lineage>
</organism>
<comment type="caution">
    <text evidence="2">The sequence shown here is derived from an EMBL/GenBank/DDBJ whole genome shotgun (WGS) entry which is preliminary data.</text>
</comment>
<dbReference type="SUPFAM" id="SSF46894">
    <property type="entry name" value="C-terminal effector domain of the bipartite response regulators"/>
    <property type="match status" value="1"/>
</dbReference>
<dbReference type="PANTHER" id="PTHR34293:SF1">
    <property type="entry name" value="HTH-TYPE TRANSCRIPTIONAL REGULATOR TRMBL2"/>
    <property type="match status" value="1"/>
</dbReference>
<evidence type="ECO:0000313" key="3">
    <source>
        <dbReference type="Proteomes" id="UP000176101"/>
    </source>
</evidence>
<dbReference type="GO" id="GO:0006355">
    <property type="term" value="P:regulation of DNA-templated transcription"/>
    <property type="evidence" value="ECO:0007669"/>
    <property type="project" value="InterPro"/>
</dbReference>
<dbReference type="Gene3D" id="1.10.10.10">
    <property type="entry name" value="Winged helix-like DNA-binding domain superfamily/Winged helix DNA-binding domain"/>
    <property type="match status" value="1"/>
</dbReference>
<evidence type="ECO:0000259" key="1">
    <source>
        <dbReference type="PROSITE" id="PS50043"/>
    </source>
</evidence>
<dbReference type="InterPro" id="IPR051797">
    <property type="entry name" value="TrmB-like"/>
</dbReference>
<proteinExistence type="predicted"/>
<dbReference type="EMBL" id="LJGU01000114">
    <property type="protein sequence ID" value="OEV04346.1"/>
    <property type="molecule type" value="Genomic_DNA"/>
</dbReference>
<dbReference type="CDD" id="cd06170">
    <property type="entry name" value="LuxR_C_like"/>
    <property type="match status" value="1"/>
</dbReference>
<dbReference type="PROSITE" id="PS50043">
    <property type="entry name" value="HTH_LUXR_2"/>
    <property type="match status" value="1"/>
</dbReference>
<gene>
    <name evidence="2" type="ORF">AN216_07570</name>
</gene>
<dbReference type="SMART" id="SM00421">
    <property type="entry name" value="HTH_LUXR"/>
    <property type="match status" value="1"/>
</dbReference>
<name>A0A1E7KKC9_9ACTN</name>
<dbReference type="Proteomes" id="UP000176101">
    <property type="component" value="Unassembled WGS sequence"/>
</dbReference>
<feature type="domain" description="HTH luxR-type" evidence="1">
    <location>
        <begin position="259"/>
        <end position="324"/>
    </location>
</feature>
<dbReference type="InterPro" id="IPR000792">
    <property type="entry name" value="Tscrpt_reg_LuxR_C"/>
</dbReference>
<sequence>MAAFGVSAEEEEMYRYFLRYPNSSTEGLQHRLRTDPEAAETILERLCQLGLVGRGGEERGISPTDPEIAMPRLIDRRMRELQEELLRVTQAHQVLDALRAEARVHDSGQRGVEQLPDPAQIRSRMDDLAFFAREEILCVEPRAELDAESINHLRPLHQRCLRRGVRLRHVVPAEALRHSPVSRYLREIAATGAEIRTADVSEHLLVYDRRAALIRLDPEDGTRGALLAHEEGLVSHSVALFEKIWADSAELPGVADEPLSEDAPTLSEMERRVLRSLVSVGKDEAGARQLGISVRTYRRHVADLMRALGAASRAQAALLARDFGWL</sequence>
<dbReference type="InterPro" id="IPR016032">
    <property type="entry name" value="Sig_transdc_resp-reg_C-effctor"/>
</dbReference>
<dbReference type="PANTHER" id="PTHR34293">
    <property type="entry name" value="HTH-TYPE TRANSCRIPTIONAL REGULATOR TRMBL2"/>
    <property type="match status" value="1"/>
</dbReference>
<dbReference type="PATRIC" id="fig|1075402.3.peg.4316"/>
<dbReference type="AlphaFoldDB" id="A0A1E7KKC9"/>
<evidence type="ECO:0000313" key="2">
    <source>
        <dbReference type="EMBL" id="OEV04346.1"/>
    </source>
</evidence>
<dbReference type="InterPro" id="IPR036388">
    <property type="entry name" value="WH-like_DNA-bd_sf"/>
</dbReference>
<dbReference type="GO" id="GO:0003677">
    <property type="term" value="F:DNA binding"/>
    <property type="evidence" value="ECO:0007669"/>
    <property type="project" value="InterPro"/>
</dbReference>